<organism evidence="1 2">
    <name type="scientific">Pelobates cultripes</name>
    <name type="common">Western spadefoot toad</name>
    <dbReference type="NCBI Taxonomy" id="61616"/>
    <lineage>
        <taxon>Eukaryota</taxon>
        <taxon>Metazoa</taxon>
        <taxon>Chordata</taxon>
        <taxon>Craniata</taxon>
        <taxon>Vertebrata</taxon>
        <taxon>Euteleostomi</taxon>
        <taxon>Amphibia</taxon>
        <taxon>Batrachia</taxon>
        <taxon>Anura</taxon>
        <taxon>Pelobatoidea</taxon>
        <taxon>Pelobatidae</taxon>
        <taxon>Pelobates</taxon>
    </lineage>
</organism>
<dbReference type="Proteomes" id="UP001295444">
    <property type="component" value="Chromosome 07"/>
</dbReference>
<accession>A0AAD1SRG6</accession>
<protein>
    <submittedName>
        <fullName evidence="1">Uncharacterized protein</fullName>
    </submittedName>
</protein>
<dbReference type="EMBL" id="OW240918">
    <property type="protein sequence ID" value="CAH2308190.1"/>
    <property type="molecule type" value="Genomic_DNA"/>
</dbReference>
<sequence length="168" mass="18998">MAQDKLNVSVTSRAAQNNAAWFMNHLKSHRYRGLLGQVTYLPISNSNAKEWKSGVKDTTFAILYHTKCQGRINLTDVTDSIYDKELKYMSEKLGKQNVLVVVDDLEKSDNEESLRILQNQPSISKWARDLLLFNDKEKDPVPEAKQQVLLSSFSAGNIIGEYGTCPCK</sequence>
<dbReference type="AlphaFoldDB" id="A0AAD1SRG6"/>
<evidence type="ECO:0000313" key="1">
    <source>
        <dbReference type="EMBL" id="CAH2308190.1"/>
    </source>
</evidence>
<evidence type="ECO:0000313" key="2">
    <source>
        <dbReference type="Proteomes" id="UP001295444"/>
    </source>
</evidence>
<keyword evidence="2" id="KW-1185">Reference proteome</keyword>
<reference evidence="1" key="1">
    <citation type="submission" date="2022-03" db="EMBL/GenBank/DDBJ databases">
        <authorList>
            <person name="Alioto T."/>
            <person name="Alioto T."/>
            <person name="Gomez Garrido J."/>
        </authorList>
    </citation>
    <scope>NUCLEOTIDE SEQUENCE</scope>
</reference>
<name>A0AAD1SRG6_PELCU</name>
<proteinExistence type="predicted"/>
<gene>
    <name evidence="1" type="ORF">PECUL_23A018636</name>
</gene>